<keyword evidence="2" id="KW-1185">Reference proteome</keyword>
<comment type="caution">
    <text evidence="1">The sequence shown here is derived from an EMBL/GenBank/DDBJ whole genome shotgun (WGS) entry which is preliminary data.</text>
</comment>
<reference evidence="1 2" key="1">
    <citation type="journal article" date="2024" name="G3 (Bethesda)">
        <title>Genome assembly of Hibiscus sabdariffa L. provides insights into metabolisms of medicinal natural products.</title>
        <authorList>
            <person name="Kim T."/>
        </authorList>
    </citation>
    <scope>NUCLEOTIDE SEQUENCE [LARGE SCALE GENOMIC DNA]</scope>
    <source>
        <strain evidence="1">TK-2024</strain>
        <tissue evidence="1">Old leaves</tissue>
    </source>
</reference>
<dbReference type="Proteomes" id="UP001472677">
    <property type="component" value="Unassembled WGS sequence"/>
</dbReference>
<sequence length="118" mass="13303">MVPDSFEGLGKEGSGRLSSFECQQNPHLLTKYAFPKGIFRASNRRILRRLVHDSLEDTRENLEEVDISLNPQLAYSVVGLEAESVWEISNLLEISFKGGRGAVISKVRELENELRKSV</sequence>
<evidence type="ECO:0000313" key="1">
    <source>
        <dbReference type="EMBL" id="KAK8541528.1"/>
    </source>
</evidence>
<gene>
    <name evidence="1" type="ORF">V6N12_014160</name>
</gene>
<proteinExistence type="predicted"/>
<accession>A0ABR2DJB5</accession>
<organism evidence="1 2">
    <name type="scientific">Hibiscus sabdariffa</name>
    <name type="common">roselle</name>
    <dbReference type="NCBI Taxonomy" id="183260"/>
    <lineage>
        <taxon>Eukaryota</taxon>
        <taxon>Viridiplantae</taxon>
        <taxon>Streptophyta</taxon>
        <taxon>Embryophyta</taxon>
        <taxon>Tracheophyta</taxon>
        <taxon>Spermatophyta</taxon>
        <taxon>Magnoliopsida</taxon>
        <taxon>eudicotyledons</taxon>
        <taxon>Gunneridae</taxon>
        <taxon>Pentapetalae</taxon>
        <taxon>rosids</taxon>
        <taxon>malvids</taxon>
        <taxon>Malvales</taxon>
        <taxon>Malvaceae</taxon>
        <taxon>Malvoideae</taxon>
        <taxon>Hibiscus</taxon>
    </lineage>
</organism>
<evidence type="ECO:0000313" key="2">
    <source>
        <dbReference type="Proteomes" id="UP001472677"/>
    </source>
</evidence>
<protein>
    <submittedName>
        <fullName evidence="1">Uncharacterized protein</fullName>
    </submittedName>
</protein>
<name>A0ABR2DJB5_9ROSI</name>
<dbReference type="EMBL" id="JBBPBM010000024">
    <property type="protein sequence ID" value="KAK8541528.1"/>
    <property type="molecule type" value="Genomic_DNA"/>
</dbReference>